<feature type="compositionally biased region" description="Basic and acidic residues" evidence="1">
    <location>
        <begin position="9"/>
        <end position="21"/>
    </location>
</feature>
<organism evidence="2">
    <name type="scientific">Colwellia sp. C1</name>
    <dbReference type="NCBI Taxonomy" id="1737566"/>
    <lineage>
        <taxon>Bacteria</taxon>
        <taxon>Pseudomonadati</taxon>
        <taxon>Pseudomonadota</taxon>
        <taxon>Gammaproteobacteria</taxon>
        <taxon>Alteromonadales</taxon>
        <taxon>Colwelliaceae</taxon>
        <taxon>Colwellia</taxon>
    </lineage>
</organism>
<protein>
    <submittedName>
        <fullName evidence="2">Uncharacterized protein</fullName>
    </submittedName>
</protein>
<feature type="region of interest" description="Disordered" evidence="1">
    <location>
        <begin position="1"/>
        <end position="21"/>
    </location>
</feature>
<dbReference type="AlphaFoldDB" id="A0A0P0LE65"/>
<name>A0A0P0LE65_9GAMM</name>
<proteinExistence type="predicted"/>
<sequence>MGFQSNEQQAKELKQQKKEDKVEIKSLKKDLRFKEKALAETAALLVLRKKLKAFYGEELEDD</sequence>
<reference evidence="2" key="1">
    <citation type="submission" date="2015-08" db="EMBL/GenBank/DDBJ databases">
        <title>Partial sequence of psychrophilic Colwellia sp.</title>
        <authorList>
            <person name="Pankowski J.A."/>
            <person name="Leong J.S."/>
            <person name="Nano F.E."/>
        </authorList>
    </citation>
    <scope>NUCLEOTIDE SEQUENCE</scope>
    <source>
        <strain evidence="2">C1</strain>
    </source>
</reference>
<evidence type="ECO:0000256" key="1">
    <source>
        <dbReference type="SAM" id="MobiDB-lite"/>
    </source>
</evidence>
<accession>A0A0P0LE65</accession>
<dbReference type="EMBL" id="KT428294">
    <property type="protein sequence ID" value="ALK44222.1"/>
    <property type="molecule type" value="Genomic_DNA"/>
</dbReference>
<evidence type="ECO:0000313" key="2">
    <source>
        <dbReference type="EMBL" id="ALK44222.1"/>
    </source>
</evidence>